<evidence type="ECO:0000256" key="2">
    <source>
        <dbReference type="SAM" id="Phobius"/>
    </source>
</evidence>
<name>A0A1S3IPT0_LINAN</name>
<feature type="domain" description="C2" evidence="3">
    <location>
        <begin position="308"/>
        <end position="441"/>
    </location>
</feature>
<evidence type="ECO:0000259" key="3">
    <source>
        <dbReference type="PROSITE" id="PS50004"/>
    </source>
</evidence>
<organism evidence="4 5">
    <name type="scientific">Lingula anatina</name>
    <name type="common">Brachiopod</name>
    <name type="synonym">Lingula unguis</name>
    <dbReference type="NCBI Taxonomy" id="7574"/>
    <lineage>
        <taxon>Eukaryota</taxon>
        <taxon>Metazoa</taxon>
        <taxon>Spiralia</taxon>
        <taxon>Lophotrochozoa</taxon>
        <taxon>Brachiopoda</taxon>
        <taxon>Linguliformea</taxon>
        <taxon>Lingulata</taxon>
        <taxon>Lingulida</taxon>
        <taxon>Linguloidea</taxon>
        <taxon>Lingulidae</taxon>
        <taxon>Lingula</taxon>
    </lineage>
</organism>
<protein>
    <submittedName>
        <fullName evidence="5">C2 domain-containing protein 2 isoform X1</fullName>
    </submittedName>
</protein>
<evidence type="ECO:0000313" key="4">
    <source>
        <dbReference type="Proteomes" id="UP000085678"/>
    </source>
</evidence>
<accession>A0A1S3IPT0</accession>
<dbReference type="GeneID" id="106166274"/>
<dbReference type="SUPFAM" id="SSF49562">
    <property type="entry name" value="C2 domain (Calcium/lipid-binding domain, CaLB)"/>
    <property type="match status" value="1"/>
</dbReference>
<dbReference type="RefSeq" id="XP_013400222.1">
    <property type="nucleotide sequence ID" value="XM_013544768.2"/>
</dbReference>
<dbReference type="InParanoid" id="A0A1S3IPT0"/>
<feature type="compositionally biased region" description="Polar residues" evidence="1">
    <location>
        <begin position="607"/>
        <end position="617"/>
    </location>
</feature>
<feature type="compositionally biased region" description="Low complexity" evidence="1">
    <location>
        <begin position="737"/>
        <end position="749"/>
    </location>
</feature>
<dbReference type="InterPro" id="IPR039934">
    <property type="entry name" value="C2CD2/C2CD2L"/>
</dbReference>
<dbReference type="Gene3D" id="2.60.40.150">
    <property type="entry name" value="C2 domain"/>
    <property type="match status" value="1"/>
</dbReference>
<feature type="compositionally biased region" description="Polar residues" evidence="1">
    <location>
        <begin position="711"/>
        <end position="722"/>
    </location>
</feature>
<dbReference type="KEGG" id="lak:106166274"/>
<feature type="transmembrane region" description="Helical" evidence="2">
    <location>
        <begin position="46"/>
        <end position="64"/>
    </location>
</feature>
<feature type="compositionally biased region" description="Low complexity" evidence="1">
    <location>
        <begin position="488"/>
        <end position="502"/>
    </location>
</feature>
<dbReference type="PANTHER" id="PTHR21119:SF5">
    <property type="entry name" value="C2 DOMAIN-CONTAINING PROTEIN"/>
    <property type="match status" value="1"/>
</dbReference>
<dbReference type="PROSITE" id="PS50004">
    <property type="entry name" value="C2"/>
    <property type="match status" value="1"/>
</dbReference>
<proteinExistence type="predicted"/>
<dbReference type="Proteomes" id="UP000085678">
    <property type="component" value="Unplaced"/>
</dbReference>
<feature type="region of interest" description="Disordered" evidence="1">
    <location>
        <begin position="470"/>
        <end position="779"/>
    </location>
</feature>
<feature type="compositionally biased region" description="Low complexity" evidence="1">
    <location>
        <begin position="236"/>
        <end position="259"/>
    </location>
</feature>
<dbReference type="InterPro" id="IPR000008">
    <property type="entry name" value="C2_dom"/>
</dbReference>
<reference evidence="5" key="1">
    <citation type="submission" date="2025-08" db="UniProtKB">
        <authorList>
            <consortium name="RefSeq"/>
        </authorList>
    </citation>
    <scope>IDENTIFICATION</scope>
    <source>
        <tissue evidence="5">Gonads</tissue>
    </source>
</reference>
<dbReference type="OrthoDB" id="9976063at2759"/>
<dbReference type="InterPro" id="IPR035892">
    <property type="entry name" value="C2_domain_sf"/>
</dbReference>
<dbReference type="PANTHER" id="PTHR21119">
    <property type="entry name" value="C2 DOMAIN-CONTAINING PROTEIN"/>
    <property type="match status" value="1"/>
</dbReference>
<evidence type="ECO:0000313" key="5">
    <source>
        <dbReference type="RefSeq" id="XP_013400222.1"/>
    </source>
</evidence>
<keyword evidence="2" id="KW-0472">Membrane</keyword>
<feature type="compositionally biased region" description="Basic and acidic residues" evidence="1">
    <location>
        <begin position="503"/>
        <end position="529"/>
    </location>
</feature>
<dbReference type="SMART" id="SM00239">
    <property type="entry name" value="C2"/>
    <property type="match status" value="1"/>
</dbReference>
<gene>
    <name evidence="5" type="primary">LOC106166274</name>
</gene>
<dbReference type="AlphaFoldDB" id="A0A1S3IPT0"/>
<dbReference type="CDD" id="cd08678">
    <property type="entry name" value="C2_C21orf25-like"/>
    <property type="match status" value="1"/>
</dbReference>
<feature type="compositionally biased region" description="Basic residues" evidence="1">
    <location>
        <begin position="621"/>
        <end position="639"/>
    </location>
</feature>
<keyword evidence="2" id="KW-1133">Transmembrane helix</keyword>
<feature type="region of interest" description="Disordered" evidence="1">
    <location>
        <begin position="229"/>
        <end position="259"/>
    </location>
</feature>
<keyword evidence="2" id="KW-0812">Transmembrane</keyword>
<feature type="compositionally biased region" description="Polar residues" evidence="1">
    <location>
        <begin position="760"/>
        <end position="779"/>
    </location>
</feature>
<sequence length="779" mass="87455">MVDVVIKLIWYRLGETAANMAEAADNVYDHFTTKSWLELDPVNVLLLWWLVLAAGIVLAVNFYFRAVDATKTTTETTEGSVAEHAPVVPEADWEWVNSAIKWFYLNFRDTTDYLDAWLSAVNEKCRTQQNESNMLVQFTGLQRGTFLPKVTSVHSMQEDNHLILAFSVSLHQVYLELQASTDAIQATDCALVIHKLKGEIKLKVNMTLGEEIQLTAKFAQTPVMEMKITPKKTENQTEQEQTEGAETTSQQSQEQVQPTDNNVVDLHTLERVILNAFSTASVTFSVKPHVRTSGIHLNFIEKRIDRKSDAGLKFGNGAPPKPPRVQDRRLLVKIIKANNLGATEFGTADWSETCTACTDPYCLVEMDYPSQKHITSVVKGTQNPFWDEHFLFDLNQDSRELKFDLYDRDQSQGEDFLGTAISRLDDLREYPSSRQIIPLTGKPGQTANVCGTITVEFLFMEPAEAQQYQEQVTPVQVSPRRRIETSRTVTPGGTHITTTTTTTEKRKDQKLEASLHESPSKIEKAEAHAPDTSNQGAAGEDISQPSQGPPTINEPPQEQPPSSPKTKEKKKRWFKKSGLTFPRRSRSLPRSTVPTESPPEEDHVETDQSSIEPSSPTEKGAKRKSLGKRFLNRLRKPRSHSVERSSNIPEKNLLKPPGRTTGYDYHIEGEPSNLRRSRSIGGSIRRLFSGRRSRQDKRDESDVEIPGEGDTQLSHKSRSLTGSLRKLFRRKRKRGDSSPGPSRESSMSRASTRSHDQEMRSASVTAQAGDSPRQSVTGQ</sequence>
<keyword evidence="4" id="KW-1185">Reference proteome</keyword>
<evidence type="ECO:0000256" key="1">
    <source>
        <dbReference type="SAM" id="MobiDB-lite"/>
    </source>
</evidence>
<dbReference type="Pfam" id="PF00168">
    <property type="entry name" value="C2"/>
    <property type="match status" value="1"/>
</dbReference>